<evidence type="ECO:0000256" key="1">
    <source>
        <dbReference type="SAM" id="MobiDB-lite"/>
    </source>
</evidence>
<feature type="compositionally biased region" description="Basic and acidic residues" evidence="1">
    <location>
        <begin position="156"/>
        <end position="175"/>
    </location>
</feature>
<proteinExistence type="predicted"/>
<dbReference type="AlphaFoldDB" id="A0A9P4WF92"/>
<gene>
    <name evidence="2" type="ORF">E8E12_000316</name>
</gene>
<evidence type="ECO:0000313" key="3">
    <source>
        <dbReference type="Proteomes" id="UP000758155"/>
    </source>
</evidence>
<comment type="caution">
    <text evidence="2">The sequence shown here is derived from an EMBL/GenBank/DDBJ whole genome shotgun (WGS) entry which is preliminary data.</text>
</comment>
<reference evidence="2" key="1">
    <citation type="submission" date="2019-04" db="EMBL/GenBank/DDBJ databases">
        <title>Sequencing of skin fungus with MAO and IRED activity.</title>
        <authorList>
            <person name="Marsaioli A.J."/>
            <person name="Bonatto J.M.C."/>
            <person name="Reis Junior O."/>
        </authorList>
    </citation>
    <scope>NUCLEOTIDE SEQUENCE</scope>
    <source>
        <strain evidence="2">28M1</strain>
    </source>
</reference>
<keyword evidence="3" id="KW-1185">Reference proteome</keyword>
<sequence length="211" mass="24345">MDRQFSGYAPKLFALARTIPFSHAVSLSHAFSFARTVMQGRAKLGRCRHVAKFLMQAVSQWDASRVAPDGHYHRASVGVQGGTKPPSPALRREKVGEVGIEMLTSKHKWVCLTCDYRRRRRRRAAQERQDRHKPRGFDVGRVRSHASATPAPTARGENKQRPTKCRERPTKREMKSINCMKPFRYKKPPKYMTPIKYMTPTKYMKSTKCKR</sequence>
<evidence type="ECO:0000313" key="2">
    <source>
        <dbReference type="EMBL" id="KAF3027573.1"/>
    </source>
</evidence>
<accession>A0A9P4WF92</accession>
<protein>
    <submittedName>
        <fullName evidence="2">Uncharacterized protein</fullName>
    </submittedName>
</protein>
<organism evidence="2 3">
    <name type="scientific">Didymella heteroderae</name>
    <dbReference type="NCBI Taxonomy" id="1769908"/>
    <lineage>
        <taxon>Eukaryota</taxon>
        <taxon>Fungi</taxon>
        <taxon>Dikarya</taxon>
        <taxon>Ascomycota</taxon>
        <taxon>Pezizomycotina</taxon>
        <taxon>Dothideomycetes</taxon>
        <taxon>Pleosporomycetidae</taxon>
        <taxon>Pleosporales</taxon>
        <taxon>Pleosporineae</taxon>
        <taxon>Didymellaceae</taxon>
        <taxon>Didymella</taxon>
    </lineage>
</organism>
<feature type="compositionally biased region" description="Basic and acidic residues" evidence="1">
    <location>
        <begin position="124"/>
        <end position="141"/>
    </location>
</feature>
<name>A0A9P4WF92_9PLEO</name>
<feature type="region of interest" description="Disordered" evidence="1">
    <location>
        <begin position="123"/>
        <end position="176"/>
    </location>
</feature>
<dbReference type="Proteomes" id="UP000758155">
    <property type="component" value="Unassembled WGS sequence"/>
</dbReference>
<dbReference type="OrthoDB" id="10294610at2759"/>
<dbReference type="EMBL" id="SWKV01000385">
    <property type="protein sequence ID" value="KAF3027573.1"/>
    <property type="molecule type" value="Genomic_DNA"/>
</dbReference>